<dbReference type="Proteomes" id="UP000887574">
    <property type="component" value="Unplaced"/>
</dbReference>
<dbReference type="PANTHER" id="PTHR43809">
    <property type="entry name" value="NITRITE REDUCTASE (NADH) LARGE SUBUNIT"/>
    <property type="match status" value="1"/>
</dbReference>
<evidence type="ECO:0000256" key="1">
    <source>
        <dbReference type="ARBA" id="ARBA00001929"/>
    </source>
</evidence>
<dbReference type="InterPro" id="IPR023753">
    <property type="entry name" value="FAD/NAD-binding_dom"/>
</dbReference>
<evidence type="ECO:0000256" key="2">
    <source>
        <dbReference type="ARBA" id="ARBA00005096"/>
    </source>
</evidence>
<evidence type="ECO:0000256" key="4">
    <source>
        <dbReference type="ARBA" id="ARBA00022723"/>
    </source>
</evidence>
<comment type="cofactor">
    <cofactor evidence="1">
        <name>siroheme</name>
        <dbReference type="ChEBI" id="CHEBI:60052"/>
    </cofactor>
</comment>
<keyword evidence="3" id="KW-0349">Heme</keyword>
<dbReference type="WBParaSite" id="jg23982">
    <property type="protein sequence ID" value="jg23982"/>
    <property type="gene ID" value="jg23982"/>
</dbReference>
<comment type="pathway">
    <text evidence="2">Nitrogen metabolism; nitrate reduction (assimilation).</text>
</comment>
<dbReference type="GO" id="GO:0051536">
    <property type="term" value="F:iron-sulfur cluster binding"/>
    <property type="evidence" value="ECO:0007669"/>
    <property type="project" value="UniProtKB-KW"/>
</dbReference>
<name>A0A915DXG5_9BILA</name>
<protein>
    <submittedName>
        <fullName evidence="10">FAD/NAD(P)-binding domain-containing protein</fullName>
    </submittedName>
</protein>
<dbReference type="Gene3D" id="3.50.50.60">
    <property type="entry name" value="FAD/NAD(P)-binding domain"/>
    <property type="match status" value="2"/>
</dbReference>
<proteinExistence type="predicted"/>
<evidence type="ECO:0000313" key="9">
    <source>
        <dbReference type="Proteomes" id="UP000887574"/>
    </source>
</evidence>
<keyword evidence="6" id="KW-0408">Iron</keyword>
<feature type="domain" description="FAD/NAD(P)-binding" evidence="8">
    <location>
        <begin position="64"/>
        <end position="101"/>
    </location>
</feature>
<reference evidence="10" key="1">
    <citation type="submission" date="2022-11" db="UniProtKB">
        <authorList>
            <consortium name="WormBaseParasite"/>
        </authorList>
    </citation>
    <scope>IDENTIFICATION</scope>
</reference>
<evidence type="ECO:0000256" key="5">
    <source>
        <dbReference type="ARBA" id="ARBA00023002"/>
    </source>
</evidence>
<evidence type="ECO:0000256" key="7">
    <source>
        <dbReference type="ARBA" id="ARBA00023014"/>
    </source>
</evidence>
<dbReference type="Pfam" id="PF07992">
    <property type="entry name" value="Pyr_redox_2"/>
    <property type="match status" value="1"/>
</dbReference>
<keyword evidence="7" id="KW-0411">Iron-sulfur</keyword>
<keyword evidence="5" id="KW-0560">Oxidoreductase</keyword>
<sequence length="111" mass="12239">MIGHGMVGHKFIEAILEKADDELEITILAEEPRIAYDRVHLTEYFSGKSAKDLSLARFDFADAHAAQTVTTNHGDVISYDKLVLATGSYAFVPPIPGNDRETASFTVRLKT</sequence>
<accession>A0A915DXG5</accession>
<dbReference type="PANTHER" id="PTHR43809:SF1">
    <property type="entry name" value="NITRITE REDUCTASE (NADH) LARGE SUBUNIT"/>
    <property type="match status" value="1"/>
</dbReference>
<dbReference type="InterPro" id="IPR052034">
    <property type="entry name" value="NasD-like"/>
</dbReference>
<dbReference type="GO" id="GO:0016491">
    <property type="term" value="F:oxidoreductase activity"/>
    <property type="evidence" value="ECO:0007669"/>
    <property type="project" value="UniProtKB-KW"/>
</dbReference>
<keyword evidence="4" id="KW-0479">Metal-binding</keyword>
<keyword evidence="9" id="KW-1185">Reference proteome</keyword>
<dbReference type="GO" id="GO:0046872">
    <property type="term" value="F:metal ion binding"/>
    <property type="evidence" value="ECO:0007669"/>
    <property type="project" value="UniProtKB-KW"/>
</dbReference>
<dbReference type="InterPro" id="IPR036188">
    <property type="entry name" value="FAD/NAD-bd_sf"/>
</dbReference>
<evidence type="ECO:0000256" key="3">
    <source>
        <dbReference type="ARBA" id="ARBA00022617"/>
    </source>
</evidence>
<organism evidence="9 10">
    <name type="scientific">Ditylenchus dipsaci</name>
    <dbReference type="NCBI Taxonomy" id="166011"/>
    <lineage>
        <taxon>Eukaryota</taxon>
        <taxon>Metazoa</taxon>
        <taxon>Ecdysozoa</taxon>
        <taxon>Nematoda</taxon>
        <taxon>Chromadorea</taxon>
        <taxon>Rhabditida</taxon>
        <taxon>Tylenchina</taxon>
        <taxon>Tylenchomorpha</taxon>
        <taxon>Sphaerularioidea</taxon>
        <taxon>Anguinidae</taxon>
        <taxon>Anguininae</taxon>
        <taxon>Ditylenchus</taxon>
    </lineage>
</organism>
<evidence type="ECO:0000259" key="8">
    <source>
        <dbReference type="Pfam" id="PF07992"/>
    </source>
</evidence>
<dbReference type="AlphaFoldDB" id="A0A915DXG5"/>
<dbReference type="SUPFAM" id="SSF51905">
    <property type="entry name" value="FAD/NAD(P)-binding domain"/>
    <property type="match status" value="1"/>
</dbReference>
<evidence type="ECO:0000256" key="6">
    <source>
        <dbReference type="ARBA" id="ARBA00023004"/>
    </source>
</evidence>
<evidence type="ECO:0000313" key="10">
    <source>
        <dbReference type="WBParaSite" id="jg23982"/>
    </source>
</evidence>